<keyword evidence="10 12" id="KW-0630">Potassium</keyword>
<keyword evidence="5 12" id="KW-0479">Metal-binding</keyword>
<feature type="binding site" evidence="12">
    <location>
        <position position="243"/>
    </location>
    <ligand>
        <name>K(+)</name>
        <dbReference type="ChEBI" id="CHEBI:29103"/>
    </ligand>
</feature>
<feature type="binding site" evidence="12">
    <location>
        <position position="284"/>
    </location>
    <ligand>
        <name>K(+)</name>
        <dbReference type="ChEBI" id="CHEBI:29103"/>
    </ligand>
</feature>
<feature type="binding site" evidence="12">
    <location>
        <begin position="38"/>
        <end position="42"/>
    </location>
    <ligand>
        <name>substrate</name>
    </ligand>
</feature>
<dbReference type="InterPro" id="IPR011877">
    <property type="entry name" value="Ribokinase"/>
</dbReference>
<feature type="binding site" evidence="12">
    <location>
        <position position="288"/>
    </location>
    <ligand>
        <name>K(+)</name>
        <dbReference type="ChEBI" id="CHEBI:29103"/>
    </ligand>
</feature>
<dbReference type="PRINTS" id="PR00990">
    <property type="entry name" value="RIBOKINASE"/>
</dbReference>
<dbReference type="EC" id="2.7.1.15" evidence="2 12"/>
<dbReference type="PROSITE" id="PS00584">
    <property type="entry name" value="PFKB_KINASES_2"/>
    <property type="match status" value="1"/>
</dbReference>
<evidence type="ECO:0000256" key="1">
    <source>
        <dbReference type="ARBA" id="ARBA00005380"/>
    </source>
</evidence>
<feature type="binding site" evidence="12">
    <location>
        <begin position="217"/>
        <end position="222"/>
    </location>
    <ligand>
        <name>ATP</name>
        <dbReference type="ChEBI" id="CHEBI:30616"/>
    </ligand>
</feature>
<feature type="binding site" evidence="12">
    <location>
        <begin position="248"/>
        <end position="249"/>
    </location>
    <ligand>
        <name>ATP</name>
        <dbReference type="ChEBI" id="CHEBI:30616"/>
    </ligand>
</feature>
<comment type="catalytic activity">
    <reaction evidence="13">
        <text>D-tagatofuranose 6-phosphate + ATP = D-tagatofuranose 1,6-bisphosphate + ADP + H(+)</text>
        <dbReference type="Rhea" id="RHEA:12420"/>
        <dbReference type="ChEBI" id="CHEBI:15378"/>
        <dbReference type="ChEBI" id="CHEBI:30616"/>
        <dbReference type="ChEBI" id="CHEBI:58694"/>
        <dbReference type="ChEBI" id="CHEBI:58695"/>
        <dbReference type="ChEBI" id="CHEBI:456216"/>
        <dbReference type="EC" id="2.7.1.144"/>
    </reaction>
</comment>
<keyword evidence="13" id="KW-0423">Lactose metabolism</keyword>
<comment type="similarity">
    <text evidence="1">Belongs to the carbohydrate kinase pfkB family.</text>
</comment>
<evidence type="ECO:0000256" key="10">
    <source>
        <dbReference type="ARBA" id="ARBA00022958"/>
    </source>
</evidence>
<evidence type="ECO:0000256" key="2">
    <source>
        <dbReference type="ARBA" id="ARBA00012035"/>
    </source>
</evidence>
<dbReference type="PANTHER" id="PTHR10584:SF166">
    <property type="entry name" value="RIBOKINASE"/>
    <property type="match status" value="1"/>
</dbReference>
<comment type="caution">
    <text evidence="12">Lacks conserved residue(s) required for the propagation of feature annotation.</text>
</comment>
<keyword evidence="9 12" id="KW-0460">Magnesium</keyword>
<evidence type="ECO:0000256" key="4">
    <source>
        <dbReference type="ARBA" id="ARBA00022679"/>
    </source>
</evidence>
<feature type="active site" description="Proton acceptor" evidence="12">
    <location>
        <position position="249"/>
    </location>
</feature>
<dbReference type="NCBIfam" id="TIGR02152">
    <property type="entry name" value="D_ribokin_bact"/>
    <property type="match status" value="1"/>
</dbReference>
<comment type="subunit">
    <text evidence="12">Homodimer.</text>
</comment>
<dbReference type="SUPFAM" id="SSF53613">
    <property type="entry name" value="Ribokinase-like"/>
    <property type="match status" value="1"/>
</dbReference>
<dbReference type="PANTHER" id="PTHR10584">
    <property type="entry name" value="SUGAR KINASE"/>
    <property type="match status" value="1"/>
</dbReference>
<dbReference type="InterPro" id="IPR011611">
    <property type="entry name" value="PfkB_dom"/>
</dbReference>
<keyword evidence="7 12" id="KW-0418">Kinase</keyword>
<evidence type="ECO:0000256" key="7">
    <source>
        <dbReference type="ARBA" id="ARBA00022777"/>
    </source>
</evidence>
<feature type="binding site" evidence="12">
    <location>
        <position position="279"/>
    </location>
    <ligand>
        <name>K(+)</name>
        <dbReference type="ChEBI" id="CHEBI:29103"/>
    </ligand>
</feature>
<dbReference type="InterPro" id="IPR002173">
    <property type="entry name" value="Carboh/pur_kinase_PfkB_CS"/>
</dbReference>
<feature type="binding site" evidence="12">
    <location>
        <position position="282"/>
    </location>
    <ligand>
        <name>K(+)</name>
        <dbReference type="ChEBI" id="CHEBI:29103"/>
    </ligand>
</feature>
<evidence type="ECO:0000313" key="15">
    <source>
        <dbReference type="EMBL" id="USG67002.1"/>
    </source>
</evidence>
<gene>
    <name evidence="12 15" type="primary">rbsK</name>
    <name evidence="15" type="ORF">NDK47_06820</name>
</gene>
<feature type="binding site" evidence="12">
    <location>
        <begin position="10"/>
        <end position="12"/>
    </location>
    <ligand>
        <name>substrate</name>
    </ligand>
</feature>
<keyword evidence="11 12" id="KW-0119">Carbohydrate metabolism</keyword>
<dbReference type="Gene3D" id="3.40.1190.20">
    <property type="match status" value="1"/>
</dbReference>
<sequence>MNILVVGSLNMDLVSHVPHLPKAGETITSTSFQTIPGGKGANQAVAAARLGAKVQMIGKVGRDAYGEILLERMAAAGVDTTGIGQEDTTGMALIQVSDSGENHIVLVPGANQRVHTGDVDRYQEMLEACDILLAQLEIPLEVVEYAVKCAHQKGKTVVLNPAPAQKLSADILQHVDTLTPNETELEILTGMPVETLPQIEAAVQALLVQGPRCIIVTMGEKGALVVHGGGVMHLPAYEVQAVDTTAAGDAFTAAYAVARGRGKTDEAAARFASKVAAIVVTRHGAQPSLPTMEEVEAAL</sequence>
<dbReference type="InterPro" id="IPR017583">
    <property type="entry name" value="Tagatose/fructose_Pkinase"/>
</dbReference>
<keyword evidence="12" id="KW-0963">Cytoplasm</keyword>
<evidence type="ECO:0000259" key="14">
    <source>
        <dbReference type="Pfam" id="PF00294"/>
    </source>
</evidence>
<dbReference type="EMBL" id="CP098755">
    <property type="protein sequence ID" value="USG67002.1"/>
    <property type="molecule type" value="Genomic_DNA"/>
</dbReference>
<reference evidence="15" key="1">
    <citation type="submission" date="2022-06" db="EMBL/GenBank/DDBJ databases">
        <title>Genome sequencing of Brevibacillus sp. BB3-R1.</title>
        <authorList>
            <person name="Heo J."/>
            <person name="Lee D."/>
            <person name="Won M."/>
            <person name="Han B.-H."/>
            <person name="Hong S.-B."/>
            <person name="Kwon S.-W."/>
        </authorList>
    </citation>
    <scope>NUCLEOTIDE SEQUENCE</scope>
    <source>
        <strain evidence="15">BB3-R1</strain>
    </source>
</reference>
<dbReference type="Pfam" id="PF00294">
    <property type="entry name" value="PfkB"/>
    <property type="match status" value="1"/>
</dbReference>
<accession>A0ABY4WIR5</accession>
<feature type="binding site" evidence="12">
    <location>
        <position position="245"/>
    </location>
    <ligand>
        <name>K(+)</name>
        <dbReference type="ChEBI" id="CHEBI:29103"/>
    </ligand>
</feature>
<organism evidence="15 16">
    <name type="scientific">Brevibacillus ruminantium</name>
    <dbReference type="NCBI Taxonomy" id="2950604"/>
    <lineage>
        <taxon>Bacteria</taxon>
        <taxon>Bacillati</taxon>
        <taxon>Bacillota</taxon>
        <taxon>Bacilli</taxon>
        <taxon>Bacillales</taxon>
        <taxon>Paenibacillaceae</taxon>
        <taxon>Brevibacillus</taxon>
    </lineage>
</organism>
<name>A0ABY4WIR5_9BACL</name>
<keyword evidence="4 12" id="KW-0808">Transferase</keyword>
<comment type="similarity">
    <text evidence="13">Belongs to the carbohydrate kinase PfkB family. LacC subfamily.</text>
</comment>
<proteinExistence type="inferred from homology"/>
<feature type="binding site" evidence="12">
    <location>
        <position position="137"/>
    </location>
    <ligand>
        <name>substrate</name>
    </ligand>
</feature>
<dbReference type="InterPro" id="IPR029056">
    <property type="entry name" value="Ribokinase-like"/>
</dbReference>
<dbReference type="RefSeq" id="WP_251874106.1">
    <property type="nucleotide sequence ID" value="NZ_CP098755.1"/>
</dbReference>
<comment type="function">
    <text evidence="12">Catalyzes the phosphorylation of ribose at O-5 in a reaction requiring ATP and magnesium. The resulting D-ribose-5-phosphate can then be used either for sythesis of nucleotides, histidine, and tryptophan, or as a component of the pentose phosphate pathway.</text>
</comment>
<feature type="domain" description="Carbohydrate kinase PfkB" evidence="14">
    <location>
        <begin position="2"/>
        <end position="291"/>
    </location>
</feature>
<feature type="binding site" evidence="12">
    <location>
        <position position="249"/>
    </location>
    <ligand>
        <name>substrate</name>
    </ligand>
</feature>
<evidence type="ECO:0000256" key="6">
    <source>
        <dbReference type="ARBA" id="ARBA00022741"/>
    </source>
</evidence>
<comment type="subcellular location">
    <subcellularLocation>
        <location evidence="12">Cytoplasm</location>
    </subcellularLocation>
</comment>
<evidence type="ECO:0000256" key="9">
    <source>
        <dbReference type="ARBA" id="ARBA00022842"/>
    </source>
</evidence>
<keyword evidence="6 12" id="KW-0547">Nucleotide-binding</keyword>
<evidence type="ECO:0000256" key="5">
    <source>
        <dbReference type="ARBA" id="ARBA00022723"/>
    </source>
</evidence>
<dbReference type="PIRSF" id="PIRSF000535">
    <property type="entry name" value="1PFK/6PFK/LacC"/>
    <property type="match status" value="1"/>
</dbReference>
<dbReference type="GO" id="GO:0004747">
    <property type="term" value="F:ribokinase activity"/>
    <property type="evidence" value="ECO:0007669"/>
    <property type="project" value="UniProtKB-EC"/>
</dbReference>
<keyword evidence="8 12" id="KW-0067">ATP-binding</keyword>
<comment type="cofactor">
    <cofactor evidence="12">
        <name>Mg(2+)</name>
        <dbReference type="ChEBI" id="CHEBI:18420"/>
    </cofactor>
    <text evidence="12">Requires a divalent cation, most likely magnesium in vivo, as an electrophilic catalyst to aid phosphoryl group transfer. It is the chelate of the metal and the nucleotide that is the actual substrate.</text>
</comment>
<evidence type="ECO:0000256" key="8">
    <source>
        <dbReference type="ARBA" id="ARBA00022840"/>
    </source>
</evidence>
<evidence type="ECO:0000256" key="11">
    <source>
        <dbReference type="ARBA" id="ARBA00023277"/>
    </source>
</evidence>
<dbReference type="Proteomes" id="UP001056500">
    <property type="component" value="Chromosome"/>
</dbReference>
<keyword evidence="16" id="KW-1185">Reference proteome</keyword>
<dbReference type="HAMAP" id="MF_01987">
    <property type="entry name" value="Ribokinase"/>
    <property type="match status" value="1"/>
</dbReference>
<evidence type="ECO:0000256" key="3">
    <source>
        <dbReference type="ARBA" id="ARBA00016943"/>
    </source>
</evidence>
<comment type="activity regulation">
    <text evidence="12">Activated by a monovalent cation that binds near, but not in, the active site. The most likely occupant of the site in vivo is potassium. Ion binding induces a conformational change that may alter substrate affinity.</text>
</comment>
<dbReference type="InterPro" id="IPR002139">
    <property type="entry name" value="Ribo/fructo_kinase"/>
</dbReference>
<comment type="catalytic activity">
    <reaction evidence="12">
        <text>D-ribose + ATP = D-ribose 5-phosphate + ADP + H(+)</text>
        <dbReference type="Rhea" id="RHEA:13697"/>
        <dbReference type="ChEBI" id="CHEBI:15378"/>
        <dbReference type="ChEBI" id="CHEBI:30616"/>
        <dbReference type="ChEBI" id="CHEBI:47013"/>
        <dbReference type="ChEBI" id="CHEBI:78346"/>
        <dbReference type="ChEBI" id="CHEBI:456216"/>
        <dbReference type="EC" id="2.7.1.15"/>
    </reaction>
</comment>
<comment type="pathway">
    <text evidence="12">Carbohydrate metabolism; D-ribose degradation; D-ribose 5-phosphate from beta-D-ribopyranose: step 2/2.</text>
</comment>
<protein>
    <recommendedName>
        <fullName evidence="3 12">Ribokinase</fullName>
        <shortName evidence="12">RK</shortName>
        <ecNumber evidence="2 12">2.7.1.15</ecNumber>
    </recommendedName>
</protein>
<evidence type="ECO:0000313" key="16">
    <source>
        <dbReference type="Proteomes" id="UP001056500"/>
    </source>
</evidence>
<evidence type="ECO:0000256" key="12">
    <source>
        <dbReference type="HAMAP-Rule" id="MF_01987"/>
    </source>
</evidence>
<dbReference type="CDD" id="cd01174">
    <property type="entry name" value="ribokinase"/>
    <property type="match status" value="1"/>
</dbReference>
<evidence type="ECO:0000256" key="13">
    <source>
        <dbReference type="PIRNR" id="PIRNR000535"/>
    </source>
</evidence>
<feature type="binding site" evidence="12">
    <location>
        <position position="181"/>
    </location>
    <ligand>
        <name>ATP</name>
        <dbReference type="ChEBI" id="CHEBI:30616"/>
    </ligand>
</feature>
<comment type="similarity">
    <text evidence="12">Belongs to the carbohydrate kinase PfkB family. Ribokinase subfamily.</text>
</comment>
<comment type="pathway">
    <text evidence="13">Carbohydrate metabolism; D-tagatose 6-phosphate degradation; D-glyceraldehyde 3-phosphate and glycerone phosphate from D-tagatose 6-phosphate: step 1/2.</text>
</comment>